<dbReference type="InterPro" id="IPR021331">
    <property type="entry name" value="Hva1_TUDOR"/>
</dbReference>
<dbReference type="Pfam" id="PF11160">
    <property type="entry name" value="Hva1_TUDOR"/>
    <property type="match status" value="1"/>
</dbReference>
<proteinExistence type="predicted"/>
<evidence type="ECO:0000313" key="3">
    <source>
        <dbReference type="EMBL" id="GAW01362.1"/>
    </source>
</evidence>
<evidence type="ECO:0000313" key="4">
    <source>
        <dbReference type="Proteomes" id="UP000188533"/>
    </source>
</evidence>
<evidence type="ECO:0000259" key="2">
    <source>
        <dbReference type="Pfam" id="PF11160"/>
    </source>
</evidence>
<organism evidence="3 4">
    <name type="scientific">Lentinula edodes</name>
    <name type="common">Shiitake mushroom</name>
    <name type="synonym">Lentinus edodes</name>
    <dbReference type="NCBI Taxonomy" id="5353"/>
    <lineage>
        <taxon>Eukaryota</taxon>
        <taxon>Fungi</taxon>
        <taxon>Dikarya</taxon>
        <taxon>Basidiomycota</taxon>
        <taxon>Agaricomycotina</taxon>
        <taxon>Agaricomycetes</taxon>
        <taxon>Agaricomycetidae</taxon>
        <taxon>Agaricales</taxon>
        <taxon>Marasmiineae</taxon>
        <taxon>Omphalotaceae</taxon>
        <taxon>Lentinula</taxon>
    </lineage>
</organism>
<name>A0A1Q3E2A7_LENED</name>
<feature type="domain" description="Hypervirulence associated protein TUDOR" evidence="2">
    <location>
        <begin position="76"/>
        <end position="142"/>
    </location>
</feature>
<reference evidence="3 4" key="1">
    <citation type="submission" date="2016-08" db="EMBL/GenBank/DDBJ databases">
        <authorList>
            <consortium name="Lentinula edodes genome sequencing consortium"/>
            <person name="Sakamoto Y."/>
            <person name="Nakade K."/>
            <person name="Sato S."/>
            <person name="Yoshida Y."/>
            <person name="Miyazaki K."/>
            <person name="Natsume S."/>
            <person name="Konno N."/>
        </authorList>
    </citation>
    <scope>NUCLEOTIDE SEQUENCE [LARGE SCALE GENOMIC DNA]</scope>
    <source>
        <strain evidence="3 4">NBRC 111202</strain>
    </source>
</reference>
<feature type="compositionally biased region" description="Polar residues" evidence="1">
    <location>
        <begin position="104"/>
        <end position="117"/>
    </location>
</feature>
<comment type="caution">
    <text evidence="3">The sequence shown here is derived from an EMBL/GenBank/DDBJ whole genome shotgun (WGS) entry which is preliminary data.</text>
</comment>
<evidence type="ECO:0000256" key="1">
    <source>
        <dbReference type="SAM" id="MobiDB-lite"/>
    </source>
</evidence>
<protein>
    <submittedName>
        <fullName evidence="3">DUF2945 family partial</fullName>
    </submittedName>
</protein>
<dbReference type="Proteomes" id="UP000188533">
    <property type="component" value="Unassembled WGS sequence"/>
</dbReference>
<keyword evidence="4" id="KW-1185">Reference proteome</keyword>
<accession>A0A1Q3E2A7</accession>
<feature type="region of interest" description="Disordered" evidence="1">
    <location>
        <begin position="102"/>
        <end position="121"/>
    </location>
</feature>
<gene>
    <name evidence="3" type="ORF">LENED_002952</name>
</gene>
<dbReference type="AlphaFoldDB" id="A0A1Q3E2A7"/>
<reference evidence="3 4" key="2">
    <citation type="submission" date="2017-02" db="EMBL/GenBank/DDBJ databases">
        <title>A genome survey and senescence transcriptome analysis in Lentinula edodes.</title>
        <authorList>
            <person name="Sakamoto Y."/>
            <person name="Nakade K."/>
            <person name="Sato S."/>
            <person name="Yoshida Y."/>
            <person name="Miyazaki K."/>
            <person name="Natsume S."/>
            <person name="Konno N."/>
        </authorList>
    </citation>
    <scope>NUCLEOTIDE SEQUENCE [LARGE SCALE GENOMIC DNA]</scope>
    <source>
        <strain evidence="3 4">NBRC 111202</strain>
    </source>
</reference>
<dbReference type="EMBL" id="BDGU01000059">
    <property type="protein sequence ID" value="GAW01362.1"/>
    <property type="molecule type" value="Genomic_DNA"/>
</dbReference>
<sequence length="146" mass="15941">MQKKLKSSSPTREGLLFYLPIFSHYSCSSKAINGISIYKQSHFIVAQSISVRNLSTTIYPFVHTISIMSQNSYNVGDRVQYQGIGGGNVENSTTHGEITDVVTDKQQAGSSGVTVNASAEDPRYVIRNDNTGKETAYKADNIKKAA</sequence>